<evidence type="ECO:0000256" key="4">
    <source>
        <dbReference type="ARBA" id="ARBA00022741"/>
    </source>
</evidence>
<comment type="domain">
    <text evidence="7">The N-terminal zinc finger binds to poly(A) RNA.</text>
</comment>
<dbReference type="FunFam" id="1.10.287.3700:FF:000001">
    <property type="entry name" value="PAN2-PAN3 deadenylation complex subunit PAN3"/>
    <property type="match status" value="1"/>
</dbReference>
<name>R7RXJ3_STEHR</name>
<dbReference type="GO" id="GO:0000289">
    <property type="term" value="P:nuclear-transcribed mRNA poly(A) tail shortening"/>
    <property type="evidence" value="ECO:0007669"/>
    <property type="project" value="UniProtKB-UniRule"/>
</dbReference>
<feature type="binding site" evidence="7">
    <location>
        <begin position="398"/>
        <end position="399"/>
    </location>
    <ligand>
        <name>ATP</name>
        <dbReference type="ChEBI" id="CHEBI:30616"/>
    </ligand>
</feature>
<feature type="binding site" evidence="7">
    <location>
        <position position="285"/>
    </location>
    <ligand>
        <name>ATP</name>
        <dbReference type="ChEBI" id="CHEBI:30616"/>
    </ligand>
</feature>
<evidence type="ECO:0000256" key="9">
    <source>
        <dbReference type="SAM" id="MobiDB-lite"/>
    </source>
</evidence>
<dbReference type="InterPro" id="IPR041332">
    <property type="entry name" value="Pan3_CK"/>
</dbReference>
<evidence type="ECO:0000256" key="5">
    <source>
        <dbReference type="ARBA" id="ARBA00022840"/>
    </source>
</evidence>
<dbReference type="HAMAP" id="MF_03181">
    <property type="entry name" value="PAN3"/>
    <property type="match status" value="1"/>
</dbReference>
<feature type="compositionally biased region" description="Polar residues" evidence="9">
    <location>
        <begin position="111"/>
        <end position="122"/>
    </location>
</feature>
<dbReference type="PROSITE" id="PS50011">
    <property type="entry name" value="PROTEIN_KINASE_DOM"/>
    <property type="match status" value="1"/>
</dbReference>
<dbReference type="GeneID" id="18794765"/>
<dbReference type="GO" id="GO:0008143">
    <property type="term" value="F:poly(A) binding"/>
    <property type="evidence" value="ECO:0007669"/>
    <property type="project" value="TreeGrafter"/>
</dbReference>
<feature type="domain" description="Protein kinase" evidence="10">
    <location>
        <begin position="257"/>
        <end position="538"/>
    </location>
</feature>
<keyword evidence="13" id="KW-1185">Reference proteome</keyword>
<dbReference type="PANTHER" id="PTHR12272:SF11">
    <property type="entry name" value="PAN2-PAN3 DEADENYLATION COMPLEX SUBUNIT PAN3"/>
    <property type="match status" value="1"/>
</dbReference>
<dbReference type="SUPFAM" id="SSF56112">
    <property type="entry name" value="Protein kinase-like (PK-like)"/>
    <property type="match status" value="1"/>
</dbReference>
<feature type="region of interest" description="Knob domain" evidence="7">
    <location>
        <begin position="575"/>
        <end position="667"/>
    </location>
</feature>
<comment type="caution">
    <text evidence="7">Lacks conserved residue(s) required for the propagation of feature annotation.</text>
</comment>
<dbReference type="AlphaFoldDB" id="R7RXJ3"/>
<comment type="subunit">
    <text evidence="7">Homodimer. Forms a heterotrimer with a catalytic subunit PAN2 to form the poly(A)-nuclease (PAN) deadenylation complex. Interacts (via PAM-2 motif) with poly(A)-binding protein PAB1 (via PABC domain), conferring substrate specificity of the enzyme complex.</text>
</comment>
<evidence type="ECO:0000256" key="1">
    <source>
        <dbReference type="ARBA" id="ARBA00004496"/>
    </source>
</evidence>
<evidence type="ECO:0000256" key="7">
    <source>
        <dbReference type="HAMAP-Rule" id="MF_03181"/>
    </source>
</evidence>
<dbReference type="EMBL" id="JH687399">
    <property type="protein sequence ID" value="EIM80126.1"/>
    <property type="molecule type" value="Genomic_DNA"/>
</dbReference>
<comment type="domain">
    <text evidence="7">Contains a pseudokinase domain. The protein kinase domain is predicted to be catalytically inactive because some of the residues important for catalytic activity are substituted and it lacks the equivalent of the binding site for a peptide substrate. However, it has retained an ATP-binding site and ATP-binding is required for mRNA degradation, stimulating the activity of the PAN2 nuclease in vitro. The nucleotide-binding site is juxtaposed to the RNase active site of PAN2 in the complex and may actually bind nucleosides of a poly(A) RNA rather than ATP, feeding the poly(A)-tail to the active site of the deadenylase and thus increasing the efficiency with which this distributive enzyme degrades oligo(A) RNAs.</text>
</comment>
<feature type="region of interest" description="Disordered" evidence="9">
    <location>
        <begin position="97"/>
        <end position="127"/>
    </location>
</feature>
<dbReference type="Gene3D" id="1.10.510.10">
    <property type="entry name" value="Transferase(Phosphotransferase) domain 1"/>
    <property type="match status" value="2"/>
</dbReference>
<evidence type="ECO:0000256" key="3">
    <source>
        <dbReference type="ARBA" id="ARBA00022664"/>
    </source>
</evidence>
<dbReference type="GO" id="GO:0000932">
    <property type="term" value="C:P-body"/>
    <property type="evidence" value="ECO:0007669"/>
    <property type="project" value="TreeGrafter"/>
</dbReference>
<organism evidence="12 13">
    <name type="scientific">Stereum hirsutum (strain FP-91666)</name>
    <name type="common">White-rot fungus</name>
    <dbReference type="NCBI Taxonomy" id="721885"/>
    <lineage>
        <taxon>Eukaryota</taxon>
        <taxon>Fungi</taxon>
        <taxon>Dikarya</taxon>
        <taxon>Basidiomycota</taxon>
        <taxon>Agaricomycotina</taxon>
        <taxon>Agaricomycetes</taxon>
        <taxon>Russulales</taxon>
        <taxon>Stereaceae</taxon>
        <taxon>Stereum</taxon>
    </lineage>
</organism>
<evidence type="ECO:0000259" key="10">
    <source>
        <dbReference type="PROSITE" id="PS50011"/>
    </source>
</evidence>
<comment type="subcellular location">
    <subcellularLocation>
        <location evidence="1 7">Cytoplasm</location>
    </subcellularLocation>
</comment>
<feature type="zinc finger region" description="C3H1-type" evidence="8">
    <location>
        <begin position="34"/>
        <end position="63"/>
    </location>
</feature>
<dbReference type="PROSITE" id="PS50103">
    <property type="entry name" value="ZF_C3H1"/>
    <property type="match status" value="1"/>
</dbReference>
<dbReference type="OMA" id="YVFHSVD"/>
<keyword evidence="3 7" id="KW-0507">mRNA processing</keyword>
<dbReference type="RefSeq" id="XP_007310740.1">
    <property type="nucleotide sequence ID" value="XM_007310678.1"/>
</dbReference>
<keyword evidence="8" id="KW-0862">Zinc</keyword>
<dbReference type="GO" id="GO:0031251">
    <property type="term" value="C:PAN complex"/>
    <property type="evidence" value="ECO:0007669"/>
    <property type="project" value="UniProtKB-UniRule"/>
</dbReference>
<dbReference type="InterPro" id="IPR030844">
    <property type="entry name" value="PAN3"/>
</dbReference>
<dbReference type="InterPro" id="IPR011009">
    <property type="entry name" value="Kinase-like_dom_sf"/>
</dbReference>
<gene>
    <name evidence="7" type="primary">PAN3</name>
    <name evidence="12" type="ORF">STEHIDRAFT_105753</name>
</gene>
<evidence type="ECO:0000256" key="2">
    <source>
        <dbReference type="ARBA" id="ARBA00022490"/>
    </source>
</evidence>
<evidence type="ECO:0000259" key="11">
    <source>
        <dbReference type="PROSITE" id="PS50103"/>
    </source>
</evidence>
<evidence type="ECO:0000313" key="13">
    <source>
        <dbReference type="Proteomes" id="UP000053927"/>
    </source>
</evidence>
<evidence type="ECO:0000313" key="12">
    <source>
        <dbReference type="EMBL" id="EIM80126.1"/>
    </source>
</evidence>
<comment type="function">
    <text evidence="7">Regulatory subunit of the poly(A)-nuclease (PAN) deadenylation complex, one of two cytoplasmic mRNA deadenylases involved in mRNA turnover. PAN specifically shortens poly(A) tails of RNA and the activity is stimulated by poly(A)-binding protein PAB1. PAN deadenylation is followed by rapid degradation of the shortened mRNA tails by the CCR4-NOT complex. Deadenylated mRNAs are then degraded by two alternative mechanisms, namely exosome-mediated 3'-5' exonucleolytic degradation, or deadenlyation-dependent mRNA decaping and subsequent 5'-3' exonucleolytic degradation by XRN1. May also be involved in post-transcriptional maturation of mRNA poly(A) tails. PAN3 acts as a positive regulator for PAN activity, recruiting the catalytic subunit PAN2 to mRNA via its interaction with RNA and with PAB1.</text>
</comment>
<dbReference type="Pfam" id="PF18101">
    <property type="entry name" value="Pan3_CK"/>
    <property type="match status" value="1"/>
</dbReference>
<dbReference type="eggNOG" id="KOG3741">
    <property type="taxonomic scope" value="Eukaryota"/>
</dbReference>
<dbReference type="OrthoDB" id="204958at2759"/>
<keyword evidence="8" id="KW-0479">Metal-binding</keyword>
<keyword evidence="5 7" id="KW-0067">ATP-binding</keyword>
<dbReference type="InterPro" id="IPR000719">
    <property type="entry name" value="Prot_kinase_dom"/>
</dbReference>
<dbReference type="Proteomes" id="UP000053927">
    <property type="component" value="Unassembled WGS sequence"/>
</dbReference>
<dbReference type="Gene3D" id="6.10.250.3160">
    <property type="match status" value="1"/>
</dbReference>
<dbReference type="KEGG" id="shs:STEHIDRAFT_105753"/>
<dbReference type="Pfam" id="PF25586">
    <property type="entry name" value="zf-CCCH_PAN3"/>
    <property type="match status" value="1"/>
</dbReference>
<feature type="domain" description="C3H1-type" evidence="11">
    <location>
        <begin position="34"/>
        <end position="63"/>
    </location>
</feature>
<keyword evidence="6 7" id="KW-0175">Coiled coil</keyword>
<comment type="domain">
    <text evidence="7">The pseudokinase domain, the coiled-coil (CC), and C-terminal knob domain (CK) form a structural unit (PKC) that forms an extensive high-affinity interaction surface for PAN2.</text>
</comment>
<keyword evidence="2 7" id="KW-0963">Cytoplasm</keyword>
<dbReference type="GO" id="GO:0006397">
    <property type="term" value="P:mRNA processing"/>
    <property type="evidence" value="ECO:0007669"/>
    <property type="project" value="UniProtKB-KW"/>
</dbReference>
<dbReference type="Gene3D" id="1.10.287.3700">
    <property type="match status" value="1"/>
</dbReference>
<proteinExistence type="inferred from homology"/>
<dbReference type="GO" id="GO:0004672">
    <property type="term" value="F:protein kinase activity"/>
    <property type="evidence" value="ECO:0007669"/>
    <property type="project" value="InterPro"/>
</dbReference>
<dbReference type="InterPro" id="IPR000571">
    <property type="entry name" value="Znf_CCCH"/>
</dbReference>
<feature type="coiled-coil region" evidence="7">
    <location>
        <begin position="536"/>
        <end position="574"/>
    </location>
</feature>
<reference evidence="13" key="1">
    <citation type="journal article" date="2012" name="Science">
        <title>The Paleozoic origin of enzymatic lignin decomposition reconstructed from 31 fungal genomes.</title>
        <authorList>
            <person name="Floudas D."/>
            <person name="Binder M."/>
            <person name="Riley R."/>
            <person name="Barry K."/>
            <person name="Blanchette R.A."/>
            <person name="Henrissat B."/>
            <person name="Martinez A.T."/>
            <person name="Otillar R."/>
            <person name="Spatafora J.W."/>
            <person name="Yadav J.S."/>
            <person name="Aerts A."/>
            <person name="Benoit I."/>
            <person name="Boyd A."/>
            <person name="Carlson A."/>
            <person name="Copeland A."/>
            <person name="Coutinho P.M."/>
            <person name="de Vries R.P."/>
            <person name="Ferreira P."/>
            <person name="Findley K."/>
            <person name="Foster B."/>
            <person name="Gaskell J."/>
            <person name="Glotzer D."/>
            <person name="Gorecki P."/>
            <person name="Heitman J."/>
            <person name="Hesse C."/>
            <person name="Hori C."/>
            <person name="Igarashi K."/>
            <person name="Jurgens J.A."/>
            <person name="Kallen N."/>
            <person name="Kersten P."/>
            <person name="Kohler A."/>
            <person name="Kuees U."/>
            <person name="Kumar T.K.A."/>
            <person name="Kuo A."/>
            <person name="LaButti K."/>
            <person name="Larrondo L.F."/>
            <person name="Lindquist E."/>
            <person name="Ling A."/>
            <person name="Lombard V."/>
            <person name="Lucas S."/>
            <person name="Lundell T."/>
            <person name="Martin R."/>
            <person name="McLaughlin D.J."/>
            <person name="Morgenstern I."/>
            <person name="Morin E."/>
            <person name="Murat C."/>
            <person name="Nagy L.G."/>
            <person name="Nolan M."/>
            <person name="Ohm R.A."/>
            <person name="Patyshakuliyeva A."/>
            <person name="Rokas A."/>
            <person name="Ruiz-Duenas F.J."/>
            <person name="Sabat G."/>
            <person name="Salamov A."/>
            <person name="Samejima M."/>
            <person name="Schmutz J."/>
            <person name="Slot J.C."/>
            <person name="St John F."/>
            <person name="Stenlid J."/>
            <person name="Sun H."/>
            <person name="Sun S."/>
            <person name="Syed K."/>
            <person name="Tsang A."/>
            <person name="Wiebenga A."/>
            <person name="Young D."/>
            <person name="Pisabarro A."/>
            <person name="Eastwood D.C."/>
            <person name="Martin F."/>
            <person name="Cullen D."/>
            <person name="Grigoriev I.V."/>
            <person name="Hibbett D.S."/>
        </authorList>
    </citation>
    <scope>NUCLEOTIDE SEQUENCE [LARGE SCALE GENOMIC DNA]</scope>
    <source>
        <strain evidence="13">FP-91666</strain>
    </source>
</reference>
<protein>
    <recommendedName>
        <fullName evidence="7">PAN2-PAN3 deadenylation complex subunit PAN3</fullName>
    </recommendedName>
    <alternativeName>
        <fullName evidence="7">PAB1P-dependent poly(A)-specific ribonuclease</fullName>
    </alternativeName>
    <alternativeName>
        <fullName evidence="7">Poly(A)-nuclease deadenylation complex subunit 3</fullName>
        <shortName evidence="7">PAN deadenylation complex subunit 3</shortName>
    </alternativeName>
</protein>
<dbReference type="GO" id="GO:0008270">
    <property type="term" value="F:zinc ion binding"/>
    <property type="evidence" value="ECO:0007669"/>
    <property type="project" value="UniProtKB-KW"/>
</dbReference>
<evidence type="ECO:0000256" key="8">
    <source>
        <dbReference type="PROSITE-ProRule" id="PRU00723"/>
    </source>
</evidence>
<feature type="compositionally biased region" description="Low complexity" evidence="9">
    <location>
        <begin position="73"/>
        <end position="85"/>
    </location>
</feature>
<sequence>MAFFARPQSANAAIKIVAPTNIAEAHSRLASKKDNTQRQCRNILIYGSCKFEDKGCVYYHPPRASTPPPLPQSQPTTPSNPSLSQAVNAPVFVPKSSTLPTSPTPPYAQARTPTSAFTSPTLDATEYDDNDHYDASNYYNHTEEGDADLLTDSMQYMDIGTYDMQDAEGQMMMPPEYDPHNYYASYPAQPTFIRQPLHYHLYTHPPPNAAPTSHYVSPDLRADLTQRSETLLTLPAPGLNLPEEIQGYHTLVPLENTGGERRKFGNWYSTVYRAIGKDGKGYVLRRVENFRLLHQAAFAAVDQWSRMRHPNIVHLHEAFTTRAFGDSSLVAVYTYHPNSLTLYDAHIKPKAPSFQNGRLQSAPIRVPEDVLWSYIIQIASAMKKAHETGMALRMVDVTKIIVTGHNRIRISACGLADILTYNPATAPTPTQQTSFTAPLSTSAPLAAVGTPQAPGAPGASNAGLLSSMLQQEDLVMFGRLIFGLCCSNMAAVNNLPKSLETMSKHYSADIKNVALFCFSKVGVHKHVGQIFEMINPKLVHELDELQHGVEHLENELASELENARLFRLLCKFGFINERPEFARDPRWSETGDRYIIKLFRDYVFHQVDEHGKPVVNMTHVLTCLNKLDAGTDERIMLVSRDEQSVLVVSYKEIKTYVDAAFMDLARK</sequence>
<keyword evidence="4 7" id="KW-0547">Nucleotide-binding</keyword>
<accession>R7RXJ3</accession>
<evidence type="ECO:0000256" key="6">
    <source>
        <dbReference type="ARBA" id="ARBA00023054"/>
    </source>
</evidence>
<dbReference type="Gene3D" id="1.20.5.5160">
    <property type="match status" value="1"/>
</dbReference>
<feature type="region of interest" description="Disordered" evidence="9">
    <location>
        <begin position="62"/>
        <end position="85"/>
    </location>
</feature>
<dbReference type="GO" id="GO:0005524">
    <property type="term" value="F:ATP binding"/>
    <property type="evidence" value="ECO:0007669"/>
    <property type="project" value="UniProtKB-UniRule"/>
</dbReference>
<keyword evidence="8" id="KW-0863">Zinc-finger</keyword>
<dbReference type="PANTHER" id="PTHR12272">
    <property type="entry name" value="DEADENYLATION COMPLEX SUBUNIT PAN3"/>
    <property type="match status" value="1"/>
</dbReference>
<comment type="similarity">
    <text evidence="7">Belongs to the protein kinase superfamily. PAN3 family.</text>
</comment>